<evidence type="ECO:0000313" key="3">
    <source>
        <dbReference type="Proteomes" id="UP000028488"/>
    </source>
</evidence>
<dbReference type="AlphaFoldDB" id="A0A076EAT1"/>
<reference evidence="2 3" key="1">
    <citation type="submission" date="2014-07" db="EMBL/GenBank/DDBJ databases">
        <title>Genome Sequence of Rhodococcus opacus Strain R7, a Biodegrader of Mono- and Polycyclic Aromatic Hydrocarbons.</title>
        <authorList>
            <person name="Di Gennaro P."/>
            <person name="Zampolli J."/>
            <person name="Presti I."/>
            <person name="Cappelletti M."/>
            <person name="D'Ursi P."/>
            <person name="Orro A."/>
            <person name="Mezzelani A."/>
            <person name="Milanesi L."/>
        </authorList>
    </citation>
    <scope>NUCLEOTIDE SEQUENCE [LARGE SCALE GENOMIC DNA]</scope>
    <source>
        <strain evidence="2 3">R7</strain>
    </source>
</reference>
<organism evidence="2 3">
    <name type="scientific">Rhodococcus opacus</name>
    <name type="common">Nocardia opaca</name>
    <dbReference type="NCBI Taxonomy" id="37919"/>
    <lineage>
        <taxon>Bacteria</taxon>
        <taxon>Bacillati</taxon>
        <taxon>Actinomycetota</taxon>
        <taxon>Actinomycetes</taxon>
        <taxon>Mycobacteriales</taxon>
        <taxon>Nocardiaceae</taxon>
        <taxon>Rhodococcus</taxon>
    </lineage>
</organism>
<accession>A0A076EAT1</accession>
<sequence length="65" mass="7097">MAPRTTRTEDPDHPPGRSDFSTRNPAGTRAEVNQPGDGIGGLEVEHICSAIQRRIASWEVMPITI</sequence>
<feature type="compositionally biased region" description="Basic and acidic residues" evidence="1">
    <location>
        <begin position="1"/>
        <end position="16"/>
    </location>
</feature>
<gene>
    <name evidence="2" type="ORF">EP51_01535</name>
</gene>
<dbReference type="Proteomes" id="UP000028488">
    <property type="component" value="Chromosome"/>
</dbReference>
<evidence type="ECO:0000256" key="1">
    <source>
        <dbReference type="SAM" id="MobiDB-lite"/>
    </source>
</evidence>
<protein>
    <submittedName>
        <fullName evidence="2">Uncharacterized protein</fullName>
    </submittedName>
</protein>
<dbReference type="EMBL" id="CP008947">
    <property type="protein sequence ID" value="AII03385.1"/>
    <property type="molecule type" value="Genomic_DNA"/>
</dbReference>
<proteinExistence type="predicted"/>
<evidence type="ECO:0000313" key="2">
    <source>
        <dbReference type="EMBL" id="AII03385.1"/>
    </source>
</evidence>
<name>A0A076EAT1_RHOOP</name>
<feature type="region of interest" description="Disordered" evidence="1">
    <location>
        <begin position="1"/>
        <end position="41"/>
    </location>
</feature>